<dbReference type="EMBL" id="JYNL01000009">
    <property type="protein sequence ID" value="KMO82696.1"/>
    <property type="molecule type" value="Genomic_DNA"/>
</dbReference>
<reference evidence="1 2" key="1">
    <citation type="journal article" date="2015" name="Genome Biol. Evol.">
        <title>Characterization of Three Mycobacterium spp. with Potential Use in Bioremediation by Genome Sequencing and Comparative Genomics.</title>
        <authorList>
            <person name="Das S."/>
            <person name="Pettersson B.M."/>
            <person name="Behra P.R."/>
            <person name="Ramesh M."/>
            <person name="Dasgupta S."/>
            <person name="Bhattacharya A."/>
            <person name="Kirsebom L.A."/>
        </authorList>
    </citation>
    <scope>NUCLEOTIDE SEQUENCE [LARGE SCALE GENOMIC DNA]</scope>
    <source>
        <strain evidence="1 2">DSM 43826</strain>
    </source>
</reference>
<protein>
    <submittedName>
        <fullName evidence="1">Glucosamine--fructose-6-phosphate aminotransferase</fullName>
    </submittedName>
</protein>
<keyword evidence="1" id="KW-0808">Transferase</keyword>
<dbReference type="AlphaFoldDB" id="A0A0J6ZD82"/>
<keyword evidence="2" id="KW-1185">Reference proteome</keyword>
<dbReference type="GO" id="GO:0008483">
    <property type="term" value="F:transaminase activity"/>
    <property type="evidence" value="ECO:0007669"/>
    <property type="project" value="UniProtKB-KW"/>
</dbReference>
<proteinExistence type="predicted"/>
<sequence>MCILSFLPPEATVDVNGLWNGGINNPHGHGWAIVETDRVVVGKSLDLAEALESFVAARERHPAGPALFHSRWATHGSVNLPNVHPFVVGGSELTVVAHNGILPTEAHPAKGDDRSDSRKFADEILPTRFRRLDRRRAHDALSRWCGRANKLVILTADPRYQRNSYVINESLGRWDAESGMWHSNEDYLGGVCQVGSSSVGGGVAGGHCDLCWWGEVDEQGYCGQCRSCTDCYEHIRDCLCWNREVVRSERWGELVL</sequence>
<comment type="caution">
    <text evidence="1">The sequence shown here is derived from an EMBL/GenBank/DDBJ whole genome shotgun (WGS) entry which is preliminary data.</text>
</comment>
<evidence type="ECO:0000313" key="2">
    <source>
        <dbReference type="Proteomes" id="UP000036513"/>
    </source>
</evidence>
<accession>A0A0J6ZD82</accession>
<dbReference type="RefSeq" id="WP_060937636.1">
    <property type="nucleotide sequence ID" value="NZ_JYNL01000009.1"/>
</dbReference>
<gene>
    <name evidence="1" type="ORF">MCHLDSM_01319</name>
</gene>
<organism evidence="1 2">
    <name type="scientific">Mycolicibacterium chlorophenolicum</name>
    <dbReference type="NCBI Taxonomy" id="37916"/>
    <lineage>
        <taxon>Bacteria</taxon>
        <taxon>Bacillati</taxon>
        <taxon>Actinomycetota</taxon>
        <taxon>Actinomycetes</taxon>
        <taxon>Mycobacteriales</taxon>
        <taxon>Mycobacteriaceae</taxon>
        <taxon>Mycolicibacterium</taxon>
    </lineage>
</organism>
<evidence type="ECO:0000313" key="1">
    <source>
        <dbReference type="EMBL" id="KMO82696.1"/>
    </source>
</evidence>
<dbReference type="PATRIC" id="fig|37916.4.peg.1212"/>
<dbReference type="STRING" id="37916.MCHLDSM_01319"/>
<dbReference type="SUPFAM" id="SSF56235">
    <property type="entry name" value="N-terminal nucleophile aminohydrolases (Ntn hydrolases)"/>
    <property type="match status" value="1"/>
</dbReference>
<dbReference type="Gene3D" id="3.60.20.10">
    <property type="entry name" value="Glutamine Phosphoribosylpyrophosphate, subunit 1, domain 1"/>
    <property type="match status" value="1"/>
</dbReference>
<keyword evidence="1" id="KW-0032">Aminotransferase</keyword>
<dbReference type="InterPro" id="IPR029055">
    <property type="entry name" value="Ntn_hydrolases_N"/>
</dbReference>
<dbReference type="Proteomes" id="UP000036513">
    <property type="component" value="Unassembled WGS sequence"/>
</dbReference>
<name>A0A0J6ZD82_9MYCO</name>